<comment type="caution">
    <text evidence="3">The sequence shown here is derived from an EMBL/GenBank/DDBJ whole genome shotgun (WGS) entry which is preliminary data.</text>
</comment>
<dbReference type="InterPro" id="IPR057764">
    <property type="entry name" value="Ubiquitin_PRKD1-3_N"/>
</dbReference>
<evidence type="ECO:0000259" key="2">
    <source>
        <dbReference type="Pfam" id="PF25525"/>
    </source>
</evidence>
<accession>A0A819W0N0</accession>
<dbReference type="Pfam" id="PF25525">
    <property type="entry name" value="Ubiquitin_PRKD1_N"/>
    <property type="match status" value="1"/>
</dbReference>
<organism evidence="3 4">
    <name type="scientific">Rotaria socialis</name>
    <dbReference type="NCBI Taxonomy" id="392032"/>
    <lineage>
        <taxon>Eukaryota</taxon>
        <taxon>Metazoa</taxon>
        <taxon>Spiralia</taxon>
        <taxon>Gnathifera</taxon>
        <taxon>Rotifera</taxon>
        <taxon>Eurotatoria</taxon>
        <taxon>Bdelloidea</taxon>
        <taxon>Philodinida</taxon>
        <taxon>Philodinidae</taxon>
        <taxon>Rotaria</taxon>
    </lineage>
</organism>
<protein>
    <recommendedName>
        <fullName evidence="2">Serine/threonine-protein kinase D1-3-like ubiquitin-like domain-containing protein</fullName>
    </recommendedName>
</protein>
<sequence length="340" mass="38296">MNPFSSTINTLCEVAIRFIQTMCPDQNIKLLHNRILLFRYDPSSYQMIISLSPKDILIPDTTQDSYTISSYSSEMPPKTGGGIAGGKQRNQSLDNQLSQSAVKNGHQPPMFKKTCSGVISFNRLLNEFTLILTANGQRSTKIFVPRSIQRIRDTEMVAFVKRVDLEIPENRILEVLTKASLGVINVTRLNKKDGNIPASTITNTFKDAHNRNTFIHTGLQVNSMHFNAEAASQNKTRCGDNHRIEQCTAPNDAIKCSDCKGKHLATANDCPKFFEQEKRMLNLINQYSSTSSPTVLIPLIHDTNEFSSLPNMYQRQQGHLHNDIFDGLINLLTTKMKNKY</sequence>
<proteinExistence type="predicted"/>
<feature type="region of interest" description="Disordered" evidence="1">
    <location>
        <begin position="68"/>
        <end position="90"/>
    </location>
</feature>
<evidence type="ECO:0000313" key="3">
    <source>
        <dbReference type="EMBL" id="CAF4118217.1"/>
    </source>
</evidence>
<reference evidence="3" key="1">
    <citation type="submission" date="2021-02" db="EMBL/GenBank/DDBJ databases">
        <authorList>
            <person name="Nowell W R."/>
        </authorList>
    </citation>
    <scope>NUCLEOTIDE SEQUENCE</scope>
</reference>
<evidence type="ECO:0000313" key="4">
    <source>
        <dbReference type="Proteomes" id="UP000663873"/>
    </source>
</evidence>
<dbReference type="Proteomes" id="UP000663873">
    <property type="component" value="Unassembled WGS sequence"/>
</dbReference>
<name>A0A819W0N0_9BILA</name>
<gene>
    <name evidence="3" type="ORF">UJA718_LOCUS1379</name>
</gene>
<keyword evidence="4" id="KW-1185">Reference proteome</keyword>
<dbReference type="AlphaFoldDB" id="A0A819W0N0"/>
<evidence type="ECO:0000256" key="1">
    <source>
        <dbReference type="SAM" id="MobiDB-lite"/>
    </source>
</evidence>
<feature type="domain" description="Serine/threonine-protein kinase D1-3-like ubiquitin-like" evidence="2">
    <location>
        <begin position="5"/>
        <end position="60"/>
    </location>
</feature>
<dbReference type="EMBL" id="CAJOBP010000082">
    <property type="protein sequence ID" value="CAF4118217.1"/>
    <property type="molecule type" value="Genomic_DNA"/>
</dbReference>